<dbReference type="Gene3D" id="3.90.1680.10">
    <property type="entry name" value="SOS response associated peptidase-like"/>
    <property type="match status" value="1"/>
</dbReference>
<dbReference type="Proteomes" id="UP000462363">
    <property type="component" value="Unassembled WGS sequence"/>
</dbReference>
<evidence type="ECO:0000256" key="8">
    <source>
        <dbReference type="RuleBase" id="RU364100"/>
    </source>
</evidence>
<dbReference type="GO" id="GO:0006508">
    <property type="term" value="P:proteolysis"/>
    <property type="evidence" value="ECO:0007669"/>
    <property type="project" value="UniProtKB-KW"/>
</dbReference>
<evidence type="ECO:0000256" key="2">
    <source>
        <dbReference type="ARBA" id="ARBA00022670"/>
    </source>
</evidence>
<dbReference type="SUPFAM" id="SSF143081">
    <property type="entry name" value="BB1717-like"/>
    <property type="match status" value="1"/>
</dbReference>
<dbReference type="RefSeq" id="WP_154322191.1">
    <property type="nucleotide sequence ID" value="NZ_CP045695.1"/>
</dbReference>
<keyword evidence="6" id="KW-0238">DNA-binding</keyword>
<dbReference type="AlphaFoldDB" id="A0A844FCE5"/>
<dbReference type="EC" id="3.4.-.-" evidence="8"/>
<evidence type="ECO:0000256" key="7">
    <source>
        <dbReference type="ARBA" id="ARBA00023239"/>
    </source>
</evidence>
<dbReference type="EMBL" id="VUMB01000018">
    <property type="protein sequence ID" value="MSS40679.1"/>
    <property type="molecule type" value="Genomic_DNA"/>
</dbReference>
<accession>A0A844FCE5</accession>
<evidence type="ECO:0000256" key="5">
    <source>
        <dbReference type="ARBA" id="ARBA00023124"/>
    </source>
</evidence>
<dbReference type="GO" id="GO:0008233">
    <property type="term" value="F:peptidase activity"/>
    <property type="evidence" value="ECO:0007669"/>
    <property type="project" value="UniProtKB-KW"/>
</dbReference>
<keyword evidence="7" id="KW-0456">Lyase</keyword>
<dbReference type="PANTHER" id="PTHR13604:SF0">
    <property type="entry name" value="ABASIC SITE PROCESSING PROTEIN HMCES"/>
    <property type="match status" value="1"/>
</dbReference>
<dbReference type="InterPro" id="IPR003738">
    <property type="entry name" value="SRAP"/>
</dbReference>
<evidence type="ECO:0000256" key="6">
    <source>
        <dbReference type="ARBA" id="ARBA00023125"/>
    </source>
</evidence>
<comment type="caution">
    <text evidence="9">The sequence shown here is derived from an EMBL/GenBank/DDBJ whole genome shotgun (WGS) entry which is preliminary data.</text>
</comment>
<name>A0A844FCE5_CLOSV</name>
<keyword evidence="3" id="KW-0227">DNA damage</keyword>
<organism evidence="9 10">
    <name type="scientific">Clostridium scindens (strain JCM 10418 / VPI 12708)</name>
    <dbReference type="NCBI Taxonomy" id="29347"/>
    <lineage>
        <taxon>Bacteria</taxon>
        <taxon>Bacillati</taxon>
        <taxon>Bacillota</taxon>
        <taxon>Clostridia</taxon>
        <taxon>Lachnospirales</taxon>
        <taxon>Lachnospiraceae</taxon>
    </lineage>
</organism>
<evidence type="ECO:0000256" key="4">
    <source>
        <dbReference type="ARBA" id="ARBA00022801"/>
    </source>
</evidence>
<proteinExistence type="inferred from homology"/>
<comment type="similarity">
    <text evidence="1 8">Belongs to the SOS response-associated peptidase family.</text>
</comment>
<evidence type="ECO:0000313" key="10">
    <source>
        <dbReference type="Proteomes" id="UP000462363"/>
    </source>
</evidence>
<evidence type="ECO:0000256" key="3">
    <source>
        <dbReference type="ARBA" id="ARBA00022763"/>
    </source>
</evidence>
<keyword evidence="5" id="KW-0190">Covalent protein-DNA linkage</keyword>
<dbReference type="GO" id="GO:0106300">
    <property type="term" value="P:protein-DNA covalent cross-linking repair"/>
    <property type="evidence" value="ECO:0007669"/>
    <property type="project" value="InterPro"/>
</dbReference>
<keyword evidence="4 8" id="KW-0378">Hydrolase</keyword>
<dbReference type="InterPro" id="IPR036590">
    <property type="entry name" value="SRAP-like"/>
</dbReference>
<reference evidence="9 10" key="1">
    <citation type="submission" date="2019-08" db="EMBL/GenBank/DDBJ databases">
        <title>In-depth cultivation of the pig gut microbiome towards novel bacterial diversity and tailored functional studies.</title>
        <authorList>
            <person name="Wylensek D."/>
            <person name="Hitch T.C.A."/>
            <person name="Clavel T."/>
        </authorList>
    </citation>
    <scope>NUCLEOTIDE SEQUENCE [LARGE SCALE GENOMIC DNA]</scope>
    <source>
        <strain evidence="9 10">BL-389-WT-3D</strain>
    </source>
</reference>
<gene>
    <name evidence="9" type="ORF">FYJ37_10030</name>
</gene>
<sequence length="193" mass="22318">MCGRYYIGDYVSEKLEDITSGRGISQIKTGDVYPSQEAAVLVRGEDGAQTRMMCWGFPHSRGKGLLINARAETAMERPLFRDSIRNRRCVVPASHFYEWDQSRNKVTFCREDSPVLYMAGFYRLFEDKEHFIIVTTKANDSVSGVHDRMPLILEQEELENWLHDDDCLEFLLGRIPAALKKEQEYEQQALPFI</sequence>
<dbReference type="Pfam" id="PF02586">
    <property type="entry name" value="SRAP"/>
    <property type="match status" value="1"/>
</dbReference>
<evidence type="ECO:0000313" key="9">
    <source>
        <dbReference type="EMBL" id="MSS40679.1"/>
    </source>
</evidence>
<evidence type="ECO:0000256" key="1">
    <source>
        <dbReference type="ARBA" id="ARBA00008136"/>
    </source>
</evidence>
<protein>
    <recommendedName>
        <fullName evidence="8">Abasic site processing protein</fullName>
        <ecNumber evidence="8">3.4.-.-</ecNumber>
    </recommendedName>
</protein>
<keyword evidence="2 8" id="KW-0645">Protease</keyword>
<dbReference type="PANTHER" id="PTHR13604">
    <property type="entry name" value="DC12-RELATED"/>
    <property type="match status" value="1"/>
</dbReference>
<dbReference type="GO" id="GO:0003697">
    <property type="term" value="F:single-stranded DNA binding"/>
    <property type="evidence" value="ECO:0007669"/>
    <property type="project" value="InterPro"/>
</dbReference>
<dbReference type="GO" id="GO:0016829">
    <property type="term" value="F:lyase activity"/>
    <property type="evidence" value="ECO:0007669"/>
    <property type="project" value="UniProtKB-KW"/>
</dbReference>